<name>A0A9Q1BRT9_HOLLE</name>
<reference evidence="1" key="1">
    <citation type="submission" date="2021-10" db="EMBL/GenBank/DDBJ databases">
        <title>Tropical sea cucumber genome reveals ecological adaptation and Cuvierian tubules defense mechanism.</title>
        <authorList>
            <person name="Chen T."/>
        </authorList>
    </citation>
    <scope>NUCLEOTIDE SEQUENCE</scope>
    <source>
        <strain evidence="1">Nanhai2018</strain>
        <tissue evidence="1">Muscle</tissue>
    </source>
</reference>
<dbReference type="EMBL" id="JAIZAY010000012">
    <property type="protein sequence ID" value="KAJ8031414.1"/>
    <property type="molecule type" value="Genomic_DNA"/>
</dbReference>
<evidence type="ECO:0000313" key="2">
    <source>
        <dbReference type="Proteomes" id="UP001152320"/>
    </source>
</evidence>
<sequence>MSQNIAHLNSSATRHPDVESKEDIELWHQEGWHKYKGYTFMALQLRENLEALQTFEVRDDDVYRVTYPKSGDSAI</sequence>
<dbReference type="AlphaFoldDB" id="A0A9Q1BRT9"/>
<gene>
    <name evidence="1" type="ORF">HOLleu_24598</name>
</gene>
<comment type="caution">
    <text evidence="1">The sequence shown here is derived from an EMBL/GenBank/DDBJ whole genome shotgun (WGS) entry which is preliminary data.</text>
</comment>
<dbReference type="Gene3D" id="3.40.50.300">
    <property type="entry name" value="P-loop containing nucleotide triphosphate hydrolases"/>
    <property type="match status" value="1"/>
</dbReference>
<dbReference type="SUPFAM" id="SSF52540">
    <property type="entry name" value="P-loop containing nucleoside triphosphate hydrolases"/>
    <property type="match status" value="1"/>
</dbReference>
<dbReference type="InterPro" id="IPR027417">
    <property type="entry name" value="P-loop_NTPase"/>
</dbReference>
<evidence type="ECO:0000313" key="1">
    <source>
        <dbReference type="EMBL" id="KAJ8031414.1"/>
    </source>
</evidence>
<proteinExistence type="predicted"/>
<protein>
    <submittedName>
        <fullName evidence="1">Uncharacterized protein</fullName>
    </submittedName>
</protein>
<dbReference type="OrthoDB" id="205623at2759"/>
<dbReference type="Proteomes" id="UP001152320">
    <property type="component" value="Chromosome 12"/>
</dbReference>
<keyword evidence="2" id="KW-1185">Reference proteome</keyword>
<accession>A0A9Q1BRT9</accession>
<organism evidence="1 2">
    <name type="scientific">Holothuria leucospilota</name>
    <name type="common">Black long sea cucumber</name>
    <name type="synonym">Mertensiothuria leucospilota</name>
    <dbReference type="NCBI Taxonomy" id="206669"/>
    <lineage>
        <taxon>Eukaryota</taxon>
        <taxon>Metazoa</taxon>
        <taxon>Echinodermata</taxon>
        <taxon>Eleutherozoa</taxon>
        <taxon>Echinozoa</taxon>
        <taxon>Holothuroidea</taxon>
        <taxon>Aspidochirotacea</taxon>
        <taxon>Aspidochirotida</taxon>
        <taxon>Holothuriidae</taxon>
        <taxon>Holothuria</taxon>
    </lineage>
</organism>